<protein>
    <recommendedName>
        <fullName evidence="1">BACK domain-containing protein</fullName>
    </recommendedName>
</protein>
<dbReference type="Gene3D" id="1.25.40.420">
    <property type="match status" value="1"/>
</dbReference>
<accession>A0ABR2H5M6</accession>
<reference evidence="2 3" key="1">
    <citation type="submission" date="2024-04" db="EMBL/GenBank/DDBJ databases">
        <title>Tritrichomonas musculus Genome.</title>
        <authorList>
            <person name="Alves-Ferreira E."/>
            <person name="Grigg M."/>
            <person name="Lorenzi H."/>
            <person name="Galac M."/>
        </authorList>
    </citation>
    <scope>NUCLEOTIDE SEQUENCE [LARGE SCALE GENOMIC DNA]</scope>
    <source>
        <strain evidence="2 3">EAF2021</strain>
    </source>
</reference>
<feature type="domain" description="BACK" evidence="1">
    <location>
        <begin position="157"/>
        <end position="233"/>
    </location>
</feature>
<proteinExistence type="predicted"/>
<keyword evidence="3" id="KW-1185">Reference proteome</keyword>
<gene>
    <name evidence="2" type="ORF">M9Y10_027149</name>
</gene>
<name>A0ABR2H5M6_9EUKA</name>
<dbReference type="Gene3D" id="2.60.120.260">
    <property type="entry name" value="Galactose-binding domain-like"/>
    <property type="match status" value="1"/>
</dbReference>
<dbReference type="Pfam" id="PF07707">
    <property type="entry name" value="BACK"/>
    <property type="match status" value="1"/>
</dbReference>
<organism evidence="2 3">
    <name type="scientific">Tritrichomonas musculus</name>
    <dbReference type="NCBI Taxonomy" id="1915356"/>
    <lineage>
        <taxon>Eukaryota</taxon>
        <taxon>Metamonada</taxon>
        <taxon>Parabasalia</taxon>
        <taxon>Tritrichomonadida</taxon>
        <taxon>Tritrichomonadidae</taxon>
        <taxon>Tritrichomonas</taxon>
    </lineage>
</organism>
<sequence length="458" mass="54186">MEYSFCYINFKDIPIQRYKKDFTFIVDGKRYEIPRIVADLLSPKVRNFHYIDESLDEFYFDTKNDNDNDIDLKDEDYFKSFLELCTKDHIQLDSIHRKVYSIYFFKLGNINEYLKIHPEYTTPLSTENAIDRLLAIERLTINISEQIDQPTINIAEIISFIASHFDDISKDKMKQLPIHFLREIIDSEQLKISEEDSLLDFVLNLYAEDHSYSDLLSSVLFYNLSEKSIEKFVKTIEFEDVNQHTWRSVCERLAPSTISPQRDRTRYNKQNKYREFKLEEGRELDGILKYLTKKTGGNIHDNGTIEITSNSIYNDNNSLHPKNLVDFEKTNVYESKNQPDIFVCFDFKDMQIQLSDYSIKSGGDGQNGWHLRNWAIEVSNDGKSWEEVDRHSNDSTLNGSYITSSYKISNERKEFYRYVRIHQTGISWNGHPNSQYYYVEMCCFELFGKIEEKSIIEE</sequence>
<dbReference type="InterPro" id="IPR011705">
    <property type="entry name" value="BACK"/>
</dbReference>
<dbReference type="Proteomes" id="UP001470230">
    <property type="component" value="Unassembled WGS sequence"/>
</dbReference>
<dbReference type="SUPFAM" id="SSF49785">
    <property type="entry name" value="Galactose-binding domain-like"/>
    <property type="match status" value="1"/>
</dbReference>
<evidence type="ECO:0000313" key="3">
    <source>
        <dbReference type="Proteomes" id="UP001470230"/>
    </source>
</evidence>
<evidence type="ECO:0000259" key="1">
    <source>
        <dbReference type="Pfam" id="PF07707"/>
    </source>
</evidence>
<comment type="caution">
    <text evidence="2">The sequence shown here is derived from an EMBL/GenBank/DDBJ whole genome shotgun (WGS) entry which is preliminary data.</text>
</comment>
<dbReference type="InterPro" id="IPR008979">
    <property type="entry name" value="Galactose-bd-like_sf"/>
</dbReference>
<dbReference type="EMBL" id="JAPFFF010000041">
    <property type="protein sequence ID" value="KAK8841528.1"/>
    <property type="molecule type" value="Genomic_DNA"/>
</dbReference>
<evidence type="ECO:0000313" key="2">
    <source>
        <dbReference type="EMBL" id="KAK8841528.1"/>
    </source>
</evidence>